<comment type="subcellular location">
    <subcellularLocation>
        <location evidence="1">Nucleus</location>
    </subcellularLocation>
</comment>
<dbReference type="InterPro" id="IPR019331">
    <property type="entry name" value="FAM192A/Fyv6_N"/>
</dbReference>
<feature type="compositionally biased region" description="Basic and acidic residues" evidence="4">
    <location>
        <begin position="12"/>
        <end position="29"/>
    </location>
</feature>
<feature type="region of interest" description="Disordered" evidence="4">
    <location>
        <begin position="1"/>
        <end position="45"/>
    </location>
</feature>
<keyword evidence="3" id="KW-0175">Coiled coil</keyword>
<evidence type="ECO:0000256" key="4">
    <source>
        <dbReference type="SAM" id="MobiDB-lite"/>
    </source>
</evidence>
<dbReference type="EMBL" id="GIFK01003129">
    <property type="protein sequence ID" value="NBJ60832.1"/>
    <property type="molecule type" value="Transcribed_RNA"/>
</dbReference>
<feature type="region of interest" description="Disordered" evidence="4">
    <location>
        <begin position="153"/>
        <end position="173"/>
    </location>
</feature>
<dbReference type="AlphaFoldDB" id="A0A6B2EDY9"/>
<keyword evidence="2" id="KW-0539">Nucleus</keyword>
<dbReference type="PANTHER" id="PTHR13495:SF0">
    <property type="entry name" value="PSME3-INTERACTING PROTEIN"/>
    <property type="match status" value="1"/>
</dbReference>
<protein>
    <submittedName>
        <fullName evidence="6">Putative nefa-interacting nuclear protein nip30</fullName>
    </submittedName>
</protein>
<dbReference type="GO" id="GO:0005634">
    <property type="term" value="C:nucleus"/>
    <property type="evidence" value="ECO:0007669"/>
    <property type="project" value="UniProtKB-SubCell"/>
</dbReference>
<evidence type="ECO:0000256" key="1">
    <source>
        <dbReference type="ARBA" id="ARBA00004123"/>
    </source>
</evidence>
<feature type="domain" description="FAM192A/Fyv6 N-terminal" evidence="5">
    <location>
        <begin position="5"/>
        <end position="106"/>
    </location>
</feature>
<evidence type="ECO:0000259" key="5">
    <source>
        <dbReference type="Pfam" id="PF10187"/>
    </source>
</evidence>
<reference evidence="6" key="1">
    <citation type="submission" date="2019-10" db="EMBL/GenBank/DDBJ databases">
        <title>Short sand fly seasons in Tbilisi, Georgia, hinder development of host immunity to saliva of the visceral leishmaniasis vector Phlebotomus kandelakii.</title>
        <authorList>
            <person name="Oliveira F."/>
            <person name="Giorgobiani E."/>
            <person name="Guimaraes-Costa A.B."/>
            <person name="Abdeladhim M."/>
            <person name="Oristian J."/>
            <person name="Tskhvaradze L."/>
            <person name="Tsertsvadze N."/>
            <person name="Zakalashvili M."/>
            <person name="Valenzuela J.G."/>
            <person name="Kamhawi S."/>
        </authorList>
    </citation>
    <scope>NUCLEOTIDE SEQUENCE</scope>
    <source>
        <strain evidence="6">Wild-capture in Tbilisi</strain>
        <tissue evidence="6">Salivary glands</tissue>
    </source>
</reference>
<dbReference type="Pfam" id="PF10187">
    <property type="entry name" value="FAM192A_Fyv6_N"/>
    <property type="match status" value="1"/>
</dbReference>
<evidence type="ECO:0000313" key="6">
    <source>
        <dbReference type="EMBL" id="NBJ60832.1"/>
    </source>
</evidence>
<feature type="compositionally biased region" description="Basic and acidic residues" evidence="4">
    <location>
        <begin position="153"/>
        <end position="168"/>
    </location>
</feature>
<organism evidence="6">
    <name type="scientific">Phlebotomus kandelakii</name>
    <dbReference type="NCBI Taxonomy" id="1109342"/>
    <lineage>
        <taxon>Eukaryota</taxon>
        <taxon>Metazoa</taxon>
        <taxon>Ecdysozoa</taxon>
        <taxon>Arthropoda</taxon>
        <taxon>Hexapoda</taxon>
        <taxon>Insecta</taxon>
        <taxon>Pterygota</taxon>
        <taxon>Neoptera</taxon>
        <taxon>Endopterygota</taxon>
        <taxon>Diptera</taxon>
        <taxon>Nematocera</taxon>
        <taxon>Psychodoidea</taxon>
        <taxon>Psychodidae</taxon>
        <taxon>Phlebotomus</taxon>
        <taxon>Larroussius</taxon>
    </lineage>
</organism>
<dbReference type="PANTHER" id="PTHR13495">
    <property type="entry name" value="NEFA-INTERACTING NUCLEAR PROTEIN NIP30"/>
    <property type="match status" value="1"/>
</dbReference>
<sequence length="223" mass="25588">MSSGFVTETELAEARKKRQEEWEKVRKPDEPEEMPEEPYDGRSLFERLKEQKDKKDLEFEESRKLKNLIRGLDDDEIDFLDMVDRSKMNAEKAKRVQDLKELEEFRERQNTIEDSEIERKRLELEKSKITKATPSSHTSQKSILKGVIVRKREAEVGADEPPKKRSEGESSGNLVCLGVLPGIGKYDSSDESDSSCTDVEELTVPCCMDLVGRKILKKTGDDC</sequence>
<dbReference type="InterPro" id="IPR039845">
    <property type="entry name" value="FAM192A"/>
</dbReference>
<name>A0A6B2EDY9_9DIPT</name>
<evidence type="ECO:0000256" key="2">
    <source>
        <dbReference type="ARBA" id="ARBA00023242"/>
    </source>
</evidence>
<accession>A0A6B2EDY9</accession>
<feature type="coiled-coil region" evidence="3">
    <location>
        <begin position="105"/>
        <end position="132"/>
    </location>
</feature>
<proteinExistence type="predicted"/>
<evidence type="ECO:0000256" key="3">
    <source>
        <dbReference type="SAM" id="Coils"/>
    </source>
</evidence>